<proteinExistence type="predicted"/>
<dbReference type="Proteomes" id="UP000297527">
    <property type="component" value="Unassembled WGS sequence"/>
</dbReference>
<evidence type="ECO:0000313" key="1">
    <source>
        <dbReference type="EMBL" id="TGO53766.1"/>
    </source>
</evidence>
<dbReference type="AlphaFoldDB" id="A0A4Z1HXI0"/>
<gene>
    <name evidence="1" type="ORF">BCON_0118g00210</name>
</gene>
<dbReference type="EMBL" id="PQXN01000118">
    <property type="protein sequence ID" value="TGO53766.1"/>
    <property type="molecule type" value="Genomic_DNA"/>
</dbReference>
<keyword evidence="2" id="KW-1185">Reference proteome</keyword>
<comment type="caution">
    <text evidence="1">The sequence shown here is derived from an EMBL/GenBank/DDBJ whole genome shotgun (WGS) entry which is preliminary data.</text>
</comment>
<evidence type="ECO:0000313" key="2">
    <source>
        <dbReference type="Proteomes" id="UP000297527"/>
    </source>
</evidence>
<protein>
    <submittedName>
        <fullName evidence="1">Uncharacterized protein</fullName>
    </submittedName>
</protein>
<accession>A0A4Z1HXI0</accession>
<organism evidence="1 2">
    <name type="scientific">Botryotinia convoluta</name>
    <dbReference type="NCBI Taxonomy" id="54673"/>
    <lineage>
        <taxon>Eukaryota</taxon>
        <taxon>Fungi</taxon>
        <taxon>Dikarya</taxon>
        <taxon>Ascomycota</taxon>
        <taxon>Pezizomycotina</taxon>
        <taxon>Leotiomycetes</taxon>
        <taxon>Helotiales</taxon>
        <taxon>Sclerotiniaceae</taxon>
        <taxon>Botryotinia</taxon>
    </lineage>
</organism>
<reference evidence="1 2" key="1">
    <citation type="submission" date="2017-12" db="EMBL/GenBank/DDBJ databases">
        <title>Comparative genomics of Botrytis spp.</title>
        <authorList>
            <person name="Valero-Jimenez C.A."/>
            <person name="Tapia P."/>
            <person name="Veloso J."/>
            <person name="Silva-Moreno E."/>
            <person name="Staats M."/>
            <person name="Valdes J.H."/>
            <person name="Van Kan J.A.L."/>
        </authorList>
    </citation>
    <scope>NUCLEOTIDE SEQUENCE [LARGE SCALE GENOMIC DNA]</scope>
    <source>
        <strain evidence="1 2">MUCL11595</strain>
    </source>
</reference>
<name>A0A4Z1HXI0_9HELO</name>
<sequence length="104" mass="11768">MLRFGSVLVGALVGEPHLKQEVDDNINTANAILQDPLFLAVFNCSYLKIATYQLQDNRPDTYNLNGSLFTSARSFTKAQRSIKYSKYAPHTIHRTETLKTYISI</sequence>